<dbReference type="InterPro" id="IPR016040">
    <property type="entry name" value="NAD(P)-bd_dom"/>
</dbReference>
<dbReference type="Pfam" id="PF13460">
    <property type="entry name" value="NAD_binding_10"/>
    <property type="match status" value="1"/>
</dbReference>
<name>A0A345Y7H6_9NEIS</name>
<dbReference type="Proteomes" id="UP000254537">
    <property type="component" value="Chromosome"/>
</dbReference>
<dbReference type="SUPFAM" id="SSF51735">
    <property type="entry name" value="NAD(P)-binding Rossmann-fold domains"/>
    <property type="match status" value="1"/>
</dbReference>
<dbReference type="PANTHER" id="PTHR43355">
    <property type="entry name" value="FLAVIN REDUCTASE (NADPH)"/>
    <property type="match status" value="1"/>
</dbReference>
<dbReference type="Gene3D" id="3.40.50.720">
    <property type="entry name" value="NAD(P)-binding Rossmann-like Domain"/>
    <property type="match status" value="1"/>
</dbReference>
<dbReference type="InterPro" id="IPR036291">
    <property type="entry name" value="NAD(P)-bd_dom_sf"/>
</dbReference>
<dbReference type="AlphaFoldDB" id="A0A345Y7H6"/>
<gene>
    <name evidence="2" type="ORF">DWG20_10740</name>
</gene>
<organism evidence="2 3">
    <name type="scientific">Crenobacter cavernae</name>
    <dbReference type="NCBI Taxonomy" id="2290923"/>
    <lineage>
        <taxon>Bacteria</taxon>
        <taxon>Pseudomonadati</taxon>
        <taxon>Pseudomonadota</taxon>
        <taxon>Betaproteobacteria</taxon>
        <taxon>Neisseriales</taxon>
        <taxon>Neisseriaceae</taxon>
        <taxon>Crenobacter</taxon>
    </lineage>
</organism>
<dbReference type="GO" id="GO:0016646">
    <property type="term" value="F:oxidoreductase activity, acting on the CH-NH group of donors, NAD or NADP as acceptor"/>
    <property type="evidence" value="ECO:0007669"/>
    <property type="project" value="TreeGrafter"/>
</dbReference>
<evidence type="ECO:0000313" key="3">
    <source>
        <dbReference type="Proteomes" id="UP000254537"/>
    </source>
</evidence>
<dbReference type="CDD" id="cd05244">
    <property type="entry name" value="BVR-B_like_SDR_a"/>
    <property type="match status" value="1"/>
</dbReference>
<dbReference type="KEGG" id="ccah:DWG20_10740"/>
<protein>
    <submittedName>
        <fullName evidence="2">NAD(P)-dependent oxidoreductase</fullName>
    </submittedName>
</protein>
<dbReference type="InterPro" id="IPR051606">
    <property type="entry name" value="Polyketide_Oxido-like"/>
</dbReference>
<evidence type="ECO:0000313" key="2">
    <source>
        <dbReference type="EMBL" id="AXK39878.1"/>
    </source>
</evidence>
<sequence>MNIALIGATGFIGSGLLKEALARGHVVTALVSRPERLAEHANVAALKTDVQDTAALAEQLKGFDAVLSAFSGHAEADTYDYYVAGVRSIVAAAKQASVPRLLVVGGAGSLEVAPGVQGVDTPDFPEQWKASALGAREALNLLREEKELDWTLLSPSALIAPGERTGTFRLGTNQLLIDADGKSAISVEDYAVALIDELEKPAHPRQRFTVGY</sequence>
<dbReference type="EMBL" id="CP031337">
    <property type="protein sequence ID" value="AXK39878.1"/>
    <property type="molecule type" value="Genomic_DNA"/>
</dbReference>
<dbReference type="OrthoDB" id="7352421at2"/>
<evidence type="ECO:0000259" key="1">
    <source>
        <dbReference type="Pfam" id="PF13460"/>
    </source>
</evidence>
<dbReference type="PANTHER" id="PTHR43355:SF2">
    <property type="entry name" value="FLAVIN REDUCTASE (NADPH)"/>
    <property type="match status" value="1"/>
</dbReference>
<accession>A0A345Y7H6</accession>
<reference evidence="2 3" key="1">
    <citation type="submission" date="2018-07" db="EMBL/GenBank/DDBJ databases">
        <title>Crenobacter cavernae sp. nov., isolated from a karst cave.</title>
        <authorList>
            <person name="Zhu H."/>
        </authorList>
    </citation>
    <scope>NUCLEOTIDE SEQUENCE [LARGE SCALE GENOMIC DNA]</scope>
    <source>
        <strain evidence="2 3">K1W11S-77</strain>
    </source>
</reference>
<proteinExistence type="predicted"/>
<dbReference type="RefSeq" id="WP_115433808.1">
    <property type="nucleotide sequence ID" value="NZ_CP031337.1"/>
</dbReference>
<feature type="domain" description="NAD(P)-binding" evidence="1">
    <location>
        <begin position="7"/>
        <end position="197"/>
    </location>
</feature>